<dbReference type="RefSeq" id="XP_022155139.1">
    <property type="nucleotide sequence ID" value="XM_022299447.1"/>
</dbReference>
<keyword evidence="3" id="KW-1185">Reference proteome</keyword>
<feature type="region of interest" description="Disordered" evidence="1">
    <location>
        <begin position="342"/>
        <end position="377"/>
    </location>
</feature>
<evidence type="ECO:0000313" key="3">
    <source>
        <dbReference type="Proteomes" id="UP000504603"/>
    </source>
</evidence>
<feature type="region of interest" description="Disordered" evidence="1">
    <location>
        <begin position="267"/>
        <end position="316"/>
    </location>
</feature>
<dbReference type="GeneID" id="111022280"/>
<dbReference type="Proteomes" id="UP000504603">
    <property type="component" value="Unplaced"/>
</dbReference>
<dbReference type="PANTHER" id="PTHR33240">
    <property type="entry name" value="OS08G0508500 PROTEIN"/>
    <property type="match status" value="1"/>
</dbReference>
<feature type="compositionally biased region" description="Polar residues" evidence="1">
    <location>
        <begin position="590"/>
        <end position="599"/>
    </location>
</feature>
<dbReference type="Gene3D" id="2.40.70.10">
    <property type="entry name" value="Acid Proteases"/>
    <property type="match status" value="1"/>
</dbReference>
<evidence type="ECO:0000259" key="2">
    <source>
        <dbReference type="Pfam" id="PF03732"/>
    </source>
</evidence>
<evidence type="ECO:0000256" key="1">
    <source>
        <dbReference type="SAM" id="MobiDB-lite"/>
    </source>
</evidence>
<dbReference type="OrthoDB" id="2919534at2759"/>
<dbReference type="Pfam" id="PF03732">
    <property type="entry name" value="Retrotrans_gag"/>
    <property type="match status" value="1"/>
</dbReference>
<proteinExistence type="predicted"/>
<dbReference type="PANTHER" id="PTHR33240:SF15">
    <property type="entry name" value="GAG-PRO-LIKE PROTEIN"/>
    <property type="match status" value="1"/>
</dbReference>
<dbReference type="AlphaFoldDB" id="A0A6J1DPC9"/>
<sequence>MEEIPGAPGEKGAPSIQPGNREPIPNDEGVDYSLRDNDLRKHLTDKKKKASWEPEDSLSYSREFSNSNLKAQSKYKPLIPEAVINREEFDLMKHRFDEQVEALKARCEKKESPFDDDDLGESPFTSDIMEAPIPPKFKTPTMKPYDGSKDPKDYVEVFEGLMDFQAATDAIKCLAFQIALTGSARLWCRRLPARSISTYSQLRKEFIGQFSFRHYDRKTATHLATIRQKEDETLTVKLGEEAPATFAEVLQNAKKVIDGQELLRTKTDRPEKQIDQKRLSQKKRKDDSKSKDKGSSSSGSRTEYRRSESGPSRSRPYERCWELKRQIEDLIQDSYFKKFVGKPRSNSVEKKEERKRSRTPPRREDRPAVINTIFGGPSGGQFENKRKELACEARRKVSIIREQKPTCSITFKDTDLEGVHLPHNDALVIAPLIDHVLVRRVLVDGGASANILSLPTYLALRGTRSQLKKSPTPLVGFSAESVSPEGCIDLPVTIGQDSTQVTQMAEFVVIDGRLAYNAIFERPIIHSFQAVPSILHQVLKYSTPNGVGTVRGEQKTSRECYASALKRSSVCALEEQTSQDDLPREAKGSSPHQQRSSSLFPCLALKNK</sequence>
<feature type="region of interest" description="Disordered" evidence="1">
    <location>
        <begin position="574"/>
        <end position="608"/>
    </location>
</feature>
<dbReference type="CDD" id="cd00303">
    <property type="entry name" value="retropepsin_like"/>
    <property type="match status" value="1"/>
</dbReference>
<dbReference type="InterPro" id="IPR005162">
    <property type="entry name" value="Retrotrans_gag_dom"/>
</dbReference>
<accession>A0A6J1DPC9</accession>
<dbReference type="KEGG" id="mcha:111022280"/>
<feature type="domain" description="Retrotransposon gag" evidence="2">
    <location>
        <begin position="176"/>
        <end position="263"/>
    </location>
</feature>
<feature type="region of interest" description="Disordered" evidence="1">
    <location>
        <begin position="1"/>
        <end position="66"/>
    </location>
</feature>
<gene>
    <name evidence="4" type="primary">LOC111022280</name>
</gene>
<organism evidence="3 4">
    <name type="scientific">Momordica charantia</name>
    <name type="common">Bitter gourd</name>
    <name type="synonym">Balsam pear</name>
    <dbReference type="NCBI Taxonomy" id="3673"/>
    <lineage>
        <taxon>Eukaryota</taxon>
        <taxon>Viridiplantae</taxon>
        <taxon>Streptophyta</taxon>
        <taxon>Embryophyta</taxon>
        <taxon>Tracheophyta</taxon>
        <taxon>Spermatophyta</taxon>
        <taxon>Magnoliopsida</taxon>
        <taxon>eudicotyledons</taxon>
        <taxon>Gunneridae</taxon>
        <taxon>Pentapetalae</taxon>
        <taxon>rosids</taxon>
        <taxon>fabids</taxon>
        <taxon>Cucurbitales</taxon>
        <taxon>Cucurbitaceae</taxon>
        <taxon>Momordiceae</taxon>
        <taxon>Momordica</taxon>
    </lineage>
</organism>
<evidence type="ECO:0000313" key="4">
    <source>
        <dbReference type="RefSeq" id="XP_022155139.1"/>
    </source>
</evidence>
<dbReference type="InterPro" id="IPR021109">
    <property type="entry name" value="Peptidase_aspartic_dom_sf"/>
</dbReference>
<feature type="compositionally biased region" description="Basic and acidic residues" evidence="1">
    <location>
        <begin position="33"/>
        <end position="42"/>
    </location>
</feature>
<feature type="compositionally biased region" description="Basic and acidic residues" evidence="1">
    <location>
        <begin position="347"/>
        <end position="367"/>
    </location>
</feature>
<name>A0A6J1DPC9_MOMCH</name>
<feature type="compositionally biased region" description="Basic and acidic residues" evidence="1">
    <location>
        <begin position="267"/>
        <end position="294"/>
    </location>
</feature>
<protein>
    <submittedName>
        <fullName evidence="4">Uncharacterized protein LOC111022280</fullName>
    </submittedName>
</protein>
<reference evidence="4" key="1">
    <citation type="submission" date="2025-08" db="UniProtKB">
        <authorList>
            <consortium name="RefSeq"/>
        </authorList>
    </citation>
    <scope>IDENTIFICATION</scope>
    <source>
        <strain evidence="4">OHB3-1</strain>
    </source>
</reference>